<dbReference type="SUPFAM" id="SSF141571">
    <property type="entry name" value="Pentapeptide repeat-like"/>
    <property type="match status" value="1"/>
</dbReference>
<dbReference type="Pfam" id="PF03130">
    <property type="entry name" value="HEAT_PBS"/>
    <property type="match status" value="1"/>
</dbReference>
<dbReference type="InterPro" id="IPR010432">
    <property type="entry name" value="RDD"/>
</dbReference>
<name>A0A073CJH9_PLAA1</name>
<feature type="transmembrane region" description="Helical" evidence="6">
    <location>
        <begin position="34"/>
        <end position="58"/>
    </location>
</feature>
<dbReference type="Pfam" id="PF06271">
    <property type="entry name" value="RDD"/>
    <property type="match status" value="1"/>
</dbReference>
<feature type="transmembrane region" description="Helical" evidence="6">
    <location>
        <begin position="262"/>
        <end position="286"/>
    </location>
</feature>
<sequence>MANPTVDRETDQSQSPSSWHNVSSKPLPFWVRRWGAFVAEVSLVAASGLIPFTLGSVFNRSPQPVPLNPVVRVTSETVAATLGIPVRDRSPKVAPLTNLFWSGALLLPLVVGGWQFYLLAKRGQTLPKLWFGVQVVSPNGSAPGWGRAFRRELIGRWGIPLGIAYGLWQVTGAYPNLLILGVLSSATFLGDALIAKRFQGRTGHDLLAGTLVQDVPRILVFNPFTNYDWVNEDNAVHSLVISTETPKLEFNLWAWMRQHPGLTLVIVSSASLVAVLGTFVGTQIYIQNQANRREFQQQDNQVFLALVNKLSPNAATDVTQKRGAILALGAIKDPRAIPLLVDVLAQEENPVLIDVTQQALVSTGPEALPHLRRLNQALKNDLDSMKFGAENKEKQLAGRRLQATQRAISKILKVYGGFIHNTDLSRIDLGQNLTPPMQFTLVLEQTDLSGISFKNTNLNQANLKNSRFASPGNDGRLETFDDWISDLSGADLTEADLTGAFLSNTLLKYTNFLKANLNKANLSKADLTGANFSNAQLLGSNLQQANLTDVKFTGAELASADLSNANLRMARFTEAKAPGANFQGGDLRQTNFKNADVSAVNFSGINAQGTDFSSAKLTGSNFKNSRLQDANFKSANLSLVNFQGAKLDGTNFKGAIFVASQPNKADQFIAKSDETVQSIRLKKVDFSNSLNLDSNQIQYICSQGGIHPDCPSAKGKK</sequence>
<evidence type="ECO:0000256" key="5">
    <source>
        <dbReference type="SAM" id="MobiDB-lite"/>
    </source>
</evidence>
<dbReference type="InterPro" id="IPR001646">
    <property type="entry name" value="5peptide_repeat"/>
</dbReference>
<accession>A0A073CJH9</accession>
<dbReference type="Pfam" id="PF13599">
    <property type="entry name" value="Pentapeptide_4"/>
    <property type="match status" value="1"/>
</dbReference>
<evidence type="ECO:0000313" key="8">
    <source>
        <dbReference type="EMBL" id="KEI68286.1"/>
    </source>
</evidence>
<dbReference type="AlphaFoldDB" id="A0A073CJH9"/>
<evidence type="ECO:0000313" key="9">
    <source>
        <dbReference type="Proteomes" id="UP000027395"/>
    </source>
</evidence>
<evidence type="ECO:0000256" key="3">
    <source>
        <dbReference type="ARBA" id="ARBA00022989"/>
    </source>
</evidence>
<keyword evidence="9" id="KW-1185">Reference proteome</keyword>
<dbReference type="EMBL" id="CM002803">
    <property type="protein sequence ID" value="KEI68286.1"/>
    <property type="molecule type" value="Genomic_DNA"/>
</dbReference>
<reference evidence="8 9" key="1">
    <citation type="journal article" date="2014" name="Appl. Environ. Microbiol.">
        <title>Elucidation of insertion elements encoded on plasmids and in vitro construction of shuttle vectors from the toxic cyanobacterium Planktothrix.</title>
        <authorList>
            <person name="Christiansen G."/>
            <person name="Goesmann A."/>
            <person name="Kurmayer R."/>
        </authorList>
    </citation>
    <scope>NUCLEOTIDE SEQUENCE [LARGE SCALE GENOMIC DNA]</scope>
    <source>
        <strain evidence="8 9">NIVA-CYA 126/8</strain>
    </source>
</reference>
<organism evidence="8 9">
    <name type="scientific">Planktothrix agardhii (strain NIVA-CYA 126/8)</name>
    <dbReference type="NCBI Taxonomy" id="388467"/>
    <lineage>
        <taxon>Bacteria</taxon>
        <taxon>Bacillati</taxon>
        <taxon>Cyanobacteriota</taxon>
        <taxon>Cyanophyceae</taxon>
        <taxon>Oscillatoriophycideae</taxon>
        <taxon>Oscillatoriales</taxon>
        <taxon>Microcoleaceae</taxon>
        <taxon>Planktothrix</taxon>
    </lineage>
</organism>
<dbReference type="eggNOG" id="COG1357">
    <property type="taxonomic scope" value="Bacteria"/>
</dbReference>
<feature type="compositionally biased region" description="Basic and acidic residues" evidence="5">
    <location>
        <begin position="1"/>
        <end position="11"/>
    </location>
</feature>
<dbReference type="STRING" id="388467.A19Y_3523"/>
<evidence type="ECO:0000256" key="4">
    <source>
        <dbReference type="ARBA" id="ARBA00023136"/>
    </source>
</evidence>
<dbReference type="InterPro" id="IPR051082">
    <property type="entry name" value="Pentapeptide-BTB/POZ_domain"/>
</dbReference>
<feature type="compositionally biased region" description="Polar residues" evidence="5">
    <location>
        <begin position="12"/>
        <end position="23"/>
    </location>
</feature>
<keyword evidence="3 6" id="KW-1133">Transmembrane helix</keyword>
<dbReference type="eggNOG" id="COG1714">
    <property type="taxonomic scope" value="Bacteria"/>
</dbReference>
<evidence type="ECO:0000256" key="2">
    <source>
        <dbReference type="ARBA" id="ARBA00022692"/>
    </source>
</evidence>
<evidence type="ECO:0000256" key="1">
    <source>
        <dbReference type="ARBA" id="ARBA00004141"/>
    </source>
</evidence>
<evidence type="ECO:0000256" key="6">
    <source>
        <dbReference type="SAM" id="Phobius"/>
    </source>
</evidence>
<feature type="transmembrane region" description="Helical" evidence="6">
    <location>
        <begin position="177"/>
        <end position="195"/>
    </location>
</feature>
<feature type="transmembrane region" description="Helical" evidence="6">
    <location>
        <begin position="99"/>
        <end position="120"/>
    </location>
</feature>
<keyword evidence="4 6" id="KW-0472">Membrane</keyword>
<gene>
    <name evidence="8" type="ORF">A19Y_3523</name>
</gene>
<evidence type="ECO:0000259" key="7">
    <source>
        <dbReference type="Pfam" id="PF06271"/>
    </source>
</evidence>
<protein>
    <recommendedName>
        <fullName evidence="7">RDD domain-containing protein</fullName>
    </recommendedName>
</protein>
<dbReference type="PANTHER" id="PTHR14136">
    <property type="entry name" value="BTB_POZ DOMAIN-CONTAINING PROTEIN KCTD9"/>
    <property type="match status" value="1"/>
</dbReference>
<feature type="domain" description="RDD" evidence="7">
    <location>
        <begin position="28"/>
        <end position="209"/>
    </location>
</feature>
<dbReference type="Proteomes" id="UP000027395">
    <property type="component" value="Chromosome"/>
</dbReference>
<dbReference type="Gene3D" id="2.160.20.80">
    <property type="entry name" value="E3 ubiquitin-protein ligase SopA"/>
    <property type="match status" value="2"/>
</dbReference>
<comment type="subcellular location">
    <subcellularLocation>
        <location evidence="1">Membrane</location>
        <topology evidence="1">Multi-pass membrane protein</topology>
    </subcellularLocation>
</comment>
<dbReference type="Pfam" id="PF00805">
    <property type="entry name" value="Pentapeptide"/>
    <property type="match status" value="2"/>
</dbReference>
<dbReference type="GO" id="GO:0016020">
    <property type="term" value="C:membrane"/>
    <property type="evidence" value="ECO:0007669"/>
    <property type="project" value="UniProtKB-SubCell"/>
</dbReference>
<dbReference type="PANTHER" id="PTHR14136:SF17">
    <property type="entry name" value="BTB_POZ DOMAIN-CONTAINING PROTEIN KCTD9"/>
    <property type="match status" value="1"/>
</dbReference>
<feature type="region of interest" description="Disordered" evidence="5">
    <location>
        <begin position="1"/>
        <end position="23"/>
    </location>
</feature>
<dbReference type="PATRIC" id="fig|388467.6.peg.3470"/>
<dbReference type="InterPro" id="IPR004155">
    <property type="entry name" value="PBS_lyase_HEAT"/>
</dbReference>
<dbReference type="RefSeq" id="WP_042155647.1">
    <property type="nucleotide sequence ID" value="NZ_CM002803.1"/>
</dbReference>
<dbReference type="HOGENOM" id="CLU_388224_0_0_3"/>
<proteinExistence type="predicted"/>
<keyword evidence="2 6" id="KW-0812">Transmembrane</keyword>